<keyword evidence="3" id="KW-1185">Reference proteome</keyword>
<dbReference type="RefSeq" id="WP_370595590.1">
    <property type="nucleotide sequence ID" value="NZ_JALBUR010000004.1"/>
</dbReference>
<dbReference type="SUPFAM" id="SSF53271">
    <property type="entry name" value="PRTase-like"/>
    <property type="match status" value="1"/>
</dbReference>
<dbReference type="EMBL" id="JALBUR010000004">
    <property type="protein sequence ID" value="MDX8419038.1"/>
    <property type="molecule type" value="Genomic_DNA"/>
</dbReference>
<evidence type="ECO:0000313" key="3">
    <source>
        <dbReference type="Proteomes" id="UP001286174"/>
    </source>
</evidence>
<name>A0AB35U0Y6_9FIRM</name>
<comment type="caution">
    <text evidence="2">The sequence shown here is derived from an EMBL/GenBank/DDBJ whole genome shotgun (WGS) entry which is preliminary data.</text>
</comment>
<dbReference type="CDD" id="cd06223">
    <property type="entry name" value="PRTases_typeI"/>
    <property type="match status" value="1"/>
</dbReference>
<dbReference type="PANTHER" id="PTHR47505">
    <property type="entry name" value="DNA UTILIZATION PROTEIN YHGH"/>
    <property type="match status" value="1"/>
</dbReference>
<dbReference type="InterPro" id="IPR029057">
    <property type="entry name" value="PRTase-like"/>
</dbReference>
<dbReference type="Proteomes" id="UP001286174">
    <property type="component" value="Unassembled WGS sequence"/>
</dbReference>
<comment type="similarity">
    <text evidence="1">Belongs to the ComF/GntX family.</text>
</comment>
<dbReference type="InterPro" id="IPR000836">
    <property type="entry name" value="PRTase_dom"/>
</dbReference>
<protein>
    <recommendedName>
        <fullName evidence="4">ComF family protein</fullName>
    </recommendedName>
</protein>
<dbReference type="AlphaFoldDB" id="A0AB35U0Y6"/>
<proteinExistence type="inferred from homology"/>
<organism evidence="2 3">
    <name type="scientific">Grylomicrobium aquisgranensis</name>
    <dbReference type="NCBI Taxonomy" id="2926318"/>
    <lineage>
        <taxon>Bacteria</taxon>
        <taxon>Bacillati</taxon>
        <taxon>Bacillota</taxon>
        <taxon>Erysipelotrichia</taxon>
        <taxon>Erysipelotrichales</taxon>
        <taxon>Erysipelotrichaceae</taxon>
        <taxon>Grylomicrobium</taxon>
    </lineage>
</organism>
<accession>A0AB35U0Y6</accession>
<evidence type="ECO:0000256" key="1">
    <source>
        <dbReference type="ARBA" id="ARBA00008007"/>
    </source>
</evidence>
<reference evidence="2 3" key="1">
    <citation type="submission" date="2022-03" db="EMBL/GenBank/DDBJ databases">
        <title>Novel taxa within the pig intestine.</title>
        <authorList>
            <person name="Wylensek D."/>
            <person name="Bishof K."/>
            <person name="Afrizal A."/>
            <person name="Clavel T."/>
        </authorList>
    </citation>
    <scope>NUCLEOTIDE SEQUENCE [LARGE SCALE GENOMIC DNA]</scope>
    <source>
        <strain evidence="2 3">CLA-KB-P133</strain>
    </source>
</reference>
<dbReference type="Gene3D" id="3.40.50.2020">
    <property type="match status" value="1"/>
</dbReference>
<sequence length="210" mass="24033">MQCLMCHKEIGSDSLYDLLVSNDVLCSACRGSWKRIDLHFQIAGVPAYAPWLYEEHFSHALIQYKEAGDEALAPVFFQLDQKKLKRKYRNWYVCAMPSTERKRKLRGFSHLALMYDWLGEVHEPFGLREQLDQKAKGIERERMASNLFLQEPVDAKKILLVDDTVTTGATLRGAQCALGSVRYVEILCASANHRFVKDRGKRVGKWPAAP</sequence>
<dbReference type="PANTHER" id="PTHR47505:SF1">
    <property type="entry name" value="DNA UTILIZATION PROTEIN YHGH"/>
    <property type="match status" value="1"/>
</dbReference>
<dbReference type="InterPro" id="IPR051910">
    <property type="entry name" value="ComF/GntX_DNA_util-trans"/>
</dbReference>
<evidence type="ECO:0000313" key="2">
    <source>
        <dbReference type="EMBL" id="MDX8419038.1"/>
    </source>
</evidence>
<gene>
    <name evidence="2" type="ORF">MOZ60_02895</name>
</gene>
<evidence type="ECO:0008006" key="4">
    <source>
        <dbReference type="Google" id="ProtNLM"/>
    </source>
</evidence>